<name>A0A9J7AUM8_9PROT</name>
<proteinExistence type="inferred from homology"/>
<dbReference type="PRINTS" id="PR00081">
    <property type="entry name" value="GDHRDH"/>
</dbReference>
<dbReference type="PANTHER" id="PTHR42901">
    <property type="entry name" value="ALCOHOL DEHYDROGENASE"/>
    <property type="match status" value="1"/>
</dbReference>
<dbReference type="RefSeq" id="WP_257769252.1">
    <property type="nucleotide sequence ID" value="NZ_CP102480.1"/>
</dbReference>
<dbReference type="GO" id="GO:0016616">
    <property type="term" value="F:oxidoreductase activity, acting on the CH-OH group of donors, NAD or NADP as acceptor"/>
    <property type="evidence" value="ECO:0007669"/>
    <property type="project" value="UniProtKB-ARBA"/>
</dbReference>
<evidence type="ECO:0000256" key="1">
    <source>
        <dbReference type="ARBA" id="ARBA00006484"/>
    </source>
</evidence>
<keyword evidence="2" id="KW-0560">Oxidoreductase</keyword>
<organism evidence="4 5">
    <name type="scientific">Nisaea acidiphila</name>
    <dbReference type="NCBI Taxonomy" id="1862145"/>
    <lineage>
        <taxon>Bacteria</taxon>
        <taxon>Pseudomonadati</taxon>
        <taxon>Pseudomonadota</taxon>
        <taxon>Alphaproteobacteria</taxon>
        <taxon>Rhodospirillales</taxon>
        <taxon>Thalassobaculaceae</taxon>
        <taxon>Nisaea</taxon>
    </lineage>
</organism>
<accession>A0A9J7AUM8</accession>
<dbReference type="FunFam" id="3.40.50.720:FF:000047">
    <property type="entry name" value="NADP-dependent L-serine/L-allo-threonine dehydrogenase"/>
    <property type="match status" value="1"/>
</dbReference>
<evidence type="ECO:0000313" key="5">
    <source>
        <dbReference type="Proteomes" id="UP001060336"/>
    </source>
</evidence>
<dbReference type="InterPro" id="IPR036291">
    <property type="entry name" value="NAD(P)-bd_dom_sf"/>
</dbReference>
<gene>
    <name evidence="4" type="ORF">NUH88_00445</name>
</gene>
<dbReference type="KEGG" id="naci:NUH88_00445"/>
<dbReference type="PANTHER" id="PTHR42901:SF1">
    <property type="entry name" value="ALCOHOL DEHYDROGENASE"/>
    <property type="match status" value="1"/>
</dbReference>
<dbReference type="InterPro" id="IPR002347">
    <property type="entry name" value="SDR_fam"/>
</dbReference>
<dbReference type="PRINTS" id="PR00080">
    <property type="entry name" value="SDRFAMILY"/>
</dbReference>
<comment type="similarity">
    <text evidence="1 3">Belongs to the short-chain dehydrogenases/reductases (SDR) family.</text>
</comment>
<dbReference type="SUPFAM" id="SSF51735">
    <property type="entry name" value="NAD(P)-binding Rossmann-fold domains"/>
    <property type="match status" value="1"/>
</dbReference>
<evidence type="ECO:0000256" key="2">
    <source>
        <dbReference type="ARBA" id="ARBA00023002"/>
    </source>
</evidence>
<evidence type="ECO:0000256" key="3">
    <source>
        <dbReference type="RuleBase" id="RU000363"/>
    </source>
</evidence>
<dbReference type="PROSITE" id="PS00061">
    <property type="entry name" value="ADH_SHORT"/>
    <property type="match status" value="1"/>
</dbReference>
<dbReference type="EMBL" id="CP102480">
    <property type="protein sequence ID" value="UUX50177.1"/>
    <property type="molecule type" value="Genomic_DNA"/>
</dbReference>
<sequence length="249" mass="26537">MAKTVFITGATSGFGEAAARRFAAEGWQTIIAGRRAERLEKLKGELPTPSHTITLDVQDKAAVDAAVAGIPDSFKPVDVLVNNAGLALGLEGADEVAIEDWETMIDTNIKGLLYCTRALLPHMVSAGSGHVINLGSVAGNWPYPGGNVYGATKAFVKQFTLNLRADLVGKNIRATDIEPGLANTEFSAVRFKGDTDKADDVYSGVDPLKAEDIADAIFWAASRPANVNINRIEMMAGCQAFSPFNIVRK</sequence>
<protein>
    <submittedName>
        <fullName evidence="4">SDR family NAD(P)-dependent oxidoreductase</fullName>
    </submittedName>
</protein>
<dbReference type="Pfam" id="PF00106">
    <property type="entry name" value="adh_short"/>
    <property type="match status" value="1"/>
</dbReference>
<reference evidence="4" key="1">
    <citation type="submission" date="2022-08" db="EMBL/GenBank/DDBJ databases">
        <title>Nisaea acidiphila sp. nov., isolated from a marine algal debris and emended description of the genus Nisaea Urios et al. 2008.</title>
        <authorList>
            <person name="Kwon K."/>
        </authorList>
    </citation>
    <scope>NUCLEOTIDE SEQUENCE</scope>
    <source>
        <strain evidence="4">MEBiC11861</strain>
    </source>
</reference>
<keyword evidence="5" id="KW-1185">Reference proteome</keyword>
<dbReference type="Gene3D" id="3.40.50.720">
    <property type="entry name" value="NAD(P)-binding Rossmann-like Domain"/>
    <property type="match status" value="1"/>
</dbReference>
<dbReference type="Proteomes" id="UP001060336">
    <property type="component" value="Chromosome"/>
</dbReference>
<dbReference type="AlphaFoldDB" id="A0A9J7AUM8"/>
<evidence type="ECO:0000313" key="4">
    <source>
        <dbReference type="EMBL" id="UUX50177.1"/>
    </source>
</evidence>
<dbReference type="InterPro" id="IPR020904">
    <property type="entry name" value="Sc_DH/Rdtase_CS"/>
</dbReference>